<proteinExistence type="predicted"/>
<accession>A0ACB7RXH3</accession>
<comment type="caution">
    <text evidence="1">The sequence shown here is derived from an EMBL/GenBank/DDBJ whole genome shotgun (WGS) entry which is preliminary data.</text>
</comment>
<reference evidence="1" key="1">
    <citation type="submission" date="2020-05" db="EMBL/GenBank/DDBJ databases">
        <title>Large-scale comparative analyses of tick genomes elucidate their genetic diversity and vector capacities.</title>
        <authorList>
            <person name="Jia N."/>
            <person name="Wang J."/>
            <person name="Shi W."/>
            <person name="Du L."/>
            <person name="Sun Y."/>
            <person name="Zhan W."/>
            <person name="Jiang J."/>
            <person name="Wang Q."/>
            <person name="Zhang B."/>
            <person name="Ji P."/>
            <person name="Sakyi L.B."/>
            <person name="Cui X."/>
            <person name="Yuan T."/>
            <person name="Jiang B."/>
            <person name="Yang W."/>
            <person name="Lam T.T.-Y."/>
            <person name="Chang Q."/>
            <person name="Ding S."/>
            <person name="Wang X."/>
            <person name="Zhu J."/>
            <person name="Ruan X."/>
            <person name="Zhao L."/>
            <person name="Wei J."/>
            <person name="Que T."/>
            <person name="Du C."/>
            <person name="Cheng J."/>
            <person name="Dai P."/>
            <person name="Han X."/>
            <person name="Huang E."/>
            <person name="Gao Y."/>
            <person name="Liu J."/>
            <person name="Shao H."/>
            <person name="Ye R."/>
            <person name="Li L."/>
            <person name="Wei W."/>
            <person name="Wang X."/>
            <person name="Wang C."/>
            <person name="Yang T."/>
            <person name="Huo Q."/>
            <person name="Li W."/>
            <person name="Guo W."/>
            <person name="Chen H."/>
            <person name="Zhou L."/>
            <person name="Ni X."/>
            <person name="Tian J."/>
            <person name="Zhou Y."/>
            <person name="Sheng Y."/>
            <person name="Liu T."/>
            <person name="Pan Y."/>
            <person name="Xia L."/>
            <person name="Li J."/>
            <person name="Zhao F."/>
            <person name="Cao W."/>
        </authorList>
    </citation>
    <scope>NUCLEOTIDE SEQUENCE</scope>
    <source>
        <strain evidence="1">Hyas-2018</strain>
    </source>
</reference>
<dbReference type="Proteomes" id="UP000821845">
    <property type="component" value="Chromosome 7"/>
</dbReference>
<evidence type="ECO:0000313" key="1">
    <source>
        <dbReference type="EMBL" id="KAH6926486.1"/>
    </source>
</evidence>
<organism evidence="1 2">
    <name type="scientific">Hyalomma asiaticum</name>
    <name type="common">Tick</name>
    <dbReference type="NCBI Taxonomy" id="266040"/>
    <lineage>
        <taxon>Eukaryota</taxon>
        <taxon>Metazoa</taxon>
        <taxon>Ecdysozoa</taxon>
        <taxon>Arthropoda</taxon>
        <taxon>Chelicerata</taxon>
        <taxon>Arachnida</taxon>
        <taxon>Acari</taxon>
        <taxon>Parasitiformes</taxon>
        <taxon>Ixodida</taxon>
        <taxon>Ixodoidea</taxon>
        <taxon>Ixodidae</taxon>
        <taxon>Hyalomminae</taxon>
        <taxon>Hyalomma</taxon>
    </lineage>
</organism>
<gene>
    <name evidence="1" type="ORF">HPB50_018827</name>
</gene>
<evidence type="ECO:0000313" key="2">
    <source>
        <dbReference type="Proteomes" id="UP000821845"/>
    </source>
</evidence>
<dbReference type="EMBL" id="CM023487">
    <property type="protein sequence ID" value="KAH6926486.1"/>
    <property type="molecule type" value="Genomic_DNA"/>
</dbReference>
<protein>
    <submittedName>
        <fullName evidence="1">Uncharacterized protein</fullName>
    </submittedName>
</protein>
<name>A0ACB7RXH3_HYAAI</name>
<keyword evidence="2" id="KW-1185">Reference proteome</keyword>
<sequence length="118" mass="12930">MECPGNRTEPGASGHPVFGLECATLNRCPLASGRADAPDDRERTSARPGRTLQAPLRSSVRKHVADIKIILEGRQLPQTEEVKDRGLYIHTEPRNSIPMNGVHSIPNQAANQESRKKA</sequence>